<evidence type="ECO:0000313" key="12">
    <source>
        <dbReference type="Proteomes" id="UP000037460"/>
    </source>
</evidence>
<dbReference type="AlphaFoldDB" id="A0A0M0J546"/>
<dbReference type="FunFam" id="3.40.190.10:FF:000101">
    <property type="entry name" value="Porphobilinogen deaminase, chloroplastic"/>
    <property type="match status" value="1"/>
</dbReference>
<comment type="function">
    <text evidence="2">Tetrapolymerization of the monopyrrole PBG into the hydroxymethylbilane pre-uroporphyrinogen in several discrete steps.</text>
</comment>
<dbReference type="OrthoDB" id="564646at2759"/>
<organism evidence="11 12">
    <name type="scientific">Chrysochromulina tobinii</name>
    <dbReference type="NCBI Taxonomy" id="1460289"/>
    <lineage>
        <taxon>Eukaryota</taxon>
        <taxon>Haptista</taxon>
        <taxon>Haptophyta</taxon>
        <taxon>Prymnesiophyceae</taxon>
        <taxon>Prymnesiales</taxon>
        <taxon>Chrysochromulinaceae</taxon>
        <taxon>Chrysochromulina</taxon>
    </lineage>
</organism>
<keyword evidence="12" id="KW-1185">Reference proteome</keyword>
<dbReference type="PANTHER" id="PTHR11557">
    <property type="entry name" value="PORPHOBILINOGEN DEAMINASE"/>
    <property type="match status" value="1"/>
</dbReference>
<feature type="domain" description="Porphobilinogen deaminase N-terminal" evidence="9">
    <location>
        <begin position="45"/>
        <end position="257"/>
    </location>
</feature>
<dbReference type="GO" id="GO:0006782">
    <property type="term" value="P:protoporphyrinogen IX biosynthetic process"/>
    <property type="evidence" value="ECO:0007669"/>
    <property type="project" value="UniProtKB-UniPathway"/>
</dbReference>
<evidence type="ECO:0000256" key="7">
    <source>
        <dbReference type="ARBA" id="ARBA00023244"/>
    </source>
</evidence>
<dbReference type="HAMAP" id="MF_00260">
    <property type="entry name" value="Porphobil_deam"/>
    <property type="match status" value="1"/>
</dbReference>
<reference evidence="12" key="1">
    <citation type="journal article" date="2015" name="PLoS Genet.">
        <title>Genome Sequence and Transcriptome Analyses of Chrysochromulina tobin: Metabolic Tools for Enhanced Algal Fitness in the Prominent Order Prymnesiales (Haptophyceae).</title>
        <authorList>
            <person name="Hovde B.T."/>
            <person name="Deodato C.R."/>
            <person name="Hunsperger H.M."/>
            <person name="Ryken S.A."/>
            <person name="Yost W."/>
            <person name="Jha R.K."/>
            <person name="Patterson J."/>
            <person name="Monnat R.J. Jr."/>
            <person name="Barlow S.B."/>
            <person name="Starkenburg S.R."/>
            <person name="Cattolico R.A."/>
        </authorList>
    </citation>
    <scope>NUCLEOTIDE SEQUENCE</scope>
    <source>
        <strain evidence="12">CCMP291</strain>
    </source>
</reference>
<dbReference type="GO" id="GO:0004418">
    <property type="term" value="F:hydroxymethylbilane synthase activity"/>
    <property type="evidence" value="ECO:0007669"/>
    <property type="project" value="UniProtKB-EC"/>
</dbReference>
<dbReference type="PANTHER" id="PTHR11557:SF0">
    <property type="entry name" value="PORPHOBILINOGEN DEAMINASE"/>
    <property type="match status" value="1"/>
</dbReference>
<dbReference type="SUPFAM" id="SSF54782">
    <property type="entry name" value="Porphobilinogen deaminase (hydroxymethylbilane synthase), C-terminal domain"/>
    <property type="match status" value="1"/>
</dbReference>
<feature type="domain" description="Porphobilinogen deaminase C-terminal" evidence="10">
    <location>
        <begin position="270"/>
        <end position="339"/>
    </location>
</feature>
<dbReference type="PRINTS" id="PR00151">
    <property type="entry name" value="PORPHBDMNASE"/>
</dbReference>
<gene>
    <name evidence="11" type="ORF">Ctob_001309</name>
</gene>
<dbReference type="InterPro" id="IPR022418">
    <property type="entry name" value="Porphobilinogen_deaminase_C"/>
</dbReference>
<dbReference type="Gene3D" id="3.40.190.10">
    <property type="entry name" value="Periplasmic binding protein-like II"/>
    <property type="match status" value="2"/>
</dbReference>
<dbReference type="InterPro" id="IPR022419">
    <property type="entry name" value="Porphobilin_deaminase_cofac_BS"/>
</dbReference>
<dbReference type="EC" id="2.5.1.61" evidence="5"/>
<dbReference type="InterPro" id="IPR022417">
    <property type="entry name" value="Porphobilin_deaminase_N"/>
</dbReference>
<dbReference type="SUPFAM" id="SSF53850">
    <property type="entry name" value="Periplasmic binding protein-like II"/>
    <property type="match status" value="1"/>
</dbReference>
<evidence type="ECO:0000256" key="5">
    <source>
        <dbReference type="ARBA" id="ARBA00012655"/>
    </source>
</evidence>
<sequence>MRTTCLGLFCGAAASYNVQPLINHAQQQQHVSRSAAVFMGEQGIVKVGTRGSPLALAQAYETQRRLKEAFPDELGHEGAIEICVIKTTGDMVLDKALKEIGGKGLFTKELDVSLLNGAVDICVHSMKDVPTWLVDGTVLPCNLPREDTRDAFISREGGSLKSLKNGAVIGTASLRRQAQLLAMNPTFTCVNFRGNVQTRLKKLSEGIVDATLLAKAGLNRMNLAEHITEVLDWDMMLPAVAQGAIGIQCRENDQKMLRYLAALNHQDTKVCVDCERAFLAALDGNCRTPIAGQAKLVNGKLEFRGLIAKPDGTVLYKTTASGAPADAVAIGEEAGKELKVKCGNDALAFFGDAEVKPEPKSSVTGVETDGLGGYVKGDYAMDASGKDPGFVATK</sequence>
<evidence type="ECO:0000256" key="4">
    <source>
        <dbReference type="ARBA" id="ARBA00005638"/>
    </source>
</evidence>
<dbReference type="FunFam" id="3.30.160.40:FF:000001">
    <property type="entry name" value="Porphobilinogen deaminase"/>
    <property type="match status" value="1"/>
</dbReference>
<comment type="similarity">
    <text evidence="4">Belongs to the HMBS family.</text>
</comment>
<evidence type="ECO:0000259" key="10">
    <source>
        <dbReference type="Pfam" id="PF03900"/>
    </source>
</evidence>
<comment type="caution">
    <text evidence="11">The sequence shown here is derived from an EMBL/GenBank/DDBJ whole genome shotgun (WGS) entry which is preliminary data.</text>
</comment>
<dbReference type="InterPro" id="IPR000860">
    <property type="entry name" value="HemC"/>
</dbReference>
<dbReference type="CDD" id="cd13648">
    <property type="entry name" value="PBP2_PBGD_1"/>
    <property type="match status" value="1"/>
</dbReference>
<dbReference type="Gene3D" id="3.30.160.40">
    <property type="entry name" value="Porphobilinogen deaminase, C-terminal domain"/>
    <property type="match status" value="1"/>
</dbReference>
<evidence type="ECO:0000256" key="8">
    <source>
        <dbReference type="ARBA" id="ARBA00033064"/>
    </source>
</evidence>
<evidence type="ECO:0000256" key="3">
    <source>
        <dbReference type="ARBA" id="ARBA00004735"/>
    </source>
</evidence>
<dbReference type="Pfam" id="PF03900">
    <property type="entry name" value="Porphobil_deamC"/>
    <property type="match status" value="1"/>
</dbReference>
<evidence type="ECO:0000256" key="6">
    <source>
        <dbReference type="ARBA" id="ARBA00022679"/>
    </source>
</evidence>
<dbReference type="GO" id="GO:0005737">
    <property type="term" value="C:cytoplasm"/>
    <property type="evidence" value="ECO:0007669"/>
    <property type="project" value="TreeGrafter"/>
</dbReference>
<comment type="pathway">
    <text evidence="3">Porphyrin-containing compound metabolism; protoporphyrin-IX biosynthesis; coproporphyrinogen-III from 5-aminolevulinate: step 2/4.</text>
</comment>
<keyword evidence="6" id="KW-0808">Transferase</keyword>
<dbReference type="Proteomes" id="UP000037460">
    <property type="component" value="Unassembled WGS sequence"/>
</dbReference>
<dbReference type="UniPathway" id="UPA00251">
    <property type="reaction ID" value="UER00319"/>
</dbReference>
<name>A0A0M0J546_9EUKA</name>
<comment type="cofactor">
    <cofactor evidence="1">
        <name>dipyrromethane</name>
        <dbReference type="ChEBI" id="CHEBI:60342"/>
    </cofactor>
</comment>
<dbReference type="Pfam" id="PF01379">
    <property type="entry name" value="Porphobil_deam"/>
    <property type="match status" value="1"/>
</dbReference>
<evidence type="ECO:0000313" key="11">
    <source>
        <dbReference type="EMBL" id="KOO21739.1"/>
    </source>
</evidence>
<proteinExistence type="inferred from homology"/>
<accession>A0A0M0J546</accession>
<dbReference type="PROSITE" id="PS00533">
    <property type="entry name" value="PORPHOBILINOGEN_DEAM"/>
    <property type="match status" value="1"/>
</dbReference>
<evidence type="ECO:0000256" key="2">
    <source>
        <dbReference type="ARBA" id="ARBA00002869"/>
    </source>
</evidence>
<evidence type="ECO:0000259" key="9">
    <source>
        <dbReference type="Pfam" id="PF01379"/>
    </source>
</evidence>
<keyword evidence="7" id="KW-0627">Porphyrin biosynthesis</keyword>
<evidence type="ECO:0000256" key="1">
    <source>
        <dbReference type="ARBA" id="ARBA00001916"/>
    </source>
</evidence>
<dbReference type="NCBIfam" id="TIGR00212">
    <property type="entry name" value="hemC"/>
    <property type="match status" value="1"/>
</dbReference>
<protein>
    <recommendedName>
        <fullName evidence="5">hydroxymethylbilane synthase</fullName>
        <ecNumber evidence="5">2.5.1.61</ecNumber>
    </recommendedName>
    <alternativeName>
        <fullName evidence="8">Hydroxymethylbilane synthase</fullName>
    </alternativeName>
</protein>
<dbReference type="InterPro" id="IPR036803">
    <property type="entry name" value="Porphobilinogen_deaminase_C_sf"/>
</dbReference>
<dbReference type="EMBL" id="JWZX01003338">
    <property type="protein sequence ID" value="KOO21739.1"/>
    <property type="molecule type" value="Genomic_DNA"/>
</dbReference>